<accession>A0A0F9QC93</accession>
<proteinExistence type="predicted"/>
<gene>
    <name evidence="1" type="ORF">LCGC14_0721430</name>
</gene>
<organism evidence="1">
    <name type="scientific">marine sediment metagenome</name>
    <dbReference type="NCBI Taxonomy" id="412755"/>
    <lineage>
        <taxon>unclassified sequences</taxon>
        <taxon>metagenomes</taxon>
        <taxon>ecological metagenomes</taxon>
    </lineage>
</organism>
<reference evidence="1" key="1">
    <citation type="journal article" date="2015" name="Nature">
        <title>Complex archaea that bridge the gap between prokaryotes and eukaryotes.</title>
        <authorList>
            <person name="Spang A."/>
            <person name="Saw J.H."/>
            <person name="Jorgensen S.L."/>
            <person name="Zaremba-Niedzwiedzka K."/>
            <person name="Martijn J."/>
            <person name="Lind A.E."/>
            <person name="van Eijk R."/>
            <person name="Schleper C."/>
            <person name="Guy L."/>
            <person name="Ettema T.J."/>
        </authorList>
    </citation>
    <scope>NUCLEOTIDE SEQUENCE</scope>
</reference>
<dbReference type="EMBL" id="LAZR01001637">
    <property type="protein sequence ID" value="KKN41610.1"/>
    <property type="molecule type" value="Genomic_DNA"/>
</dbReference>
<protein>
    <submittedName>
        <fullName evidence="1">Uncharacterized protein</fullName>
    </submittedName>
</protein>
<sequence length="202" mass="21723">MAGDGFKVEAVNLAEVQQYLDDLPEDTFDDAKLVFQTAVLEAHKTVSKNLKSKLNSRTGTLARSIRTEVKGTTLRTLRAALFGARDVGGKELVYTLVQEFGTGGLPGGVIRAKNAYKGVPGGPYLNIPVGVNLTPAGVQRLSAREVFSQQGAHIRGRAVFVGDKMMFALVKQVKIKPRLGMRDAVDAEIPTVLSSLQDLIGE</sequence>
<dbReference type="AlphaFoldDB" id="A0A0F9QC93"/>
<comment type="caution">
    <text evidence="1">The sequence shown here is derived from an EMBL/GenBank/DDBJ whole genome shotgun (WGS) entry which is preliminary data.</text>
</comment>
<name>A0A0F9QC93_9ZZZZ</name>
<evidence type="ECO:0000313" key="1">
    <source>
        <dbReference type="EMBL" id="KKN41610.1"/>
    </source>
</evidence>